<feature type="region of interest" description="Disordered" evidence="2">
    <location>
        <begin position="54"/>
        <end position="75"/>
    </location>
</feature>
<dbReference type="OrthoDB" id="4137815at2759"/>
<name>A0A084R0V7_STAC4</name>
<sequence length="497" mass="55404">MEAAGARQPKLRSACDRCYDLKERCERPTTSAGCARCKRLSLVCTTARPVRPPGRRAHRGKAFMPGGASKPGRKQQQYDPAIDACLTVILDEQPQDKELLLFLLCRPESLDQYVVCPSFQVEQQRSLAVHFPSALASLKDAYLACAITLKQLQSGTKSDMNASVSLGYITKAMSTLHSISISSSQDVALCHALGGALAFSIYSAVGVGVPDICRYCLGTTRPFMDTGISGAHDDPWENFLIMLDTMDCLVHRLNPIRQIQVPAKGFAVDRHLGLCLPLMPYYYDLCVISNLLLKTTEVNDLDSLHKQLDDIHAAVEAWQPSNSEQLIKQFSGPAEIVNLLAQAKAYRLGALLMVHRLRFPFGQEDARAEIWSKEVLMELQMAKLVTNMQMRFVTLPFIVAAVEVQEKSLRVKTLQQVDDCVDRFAPSMQNVTKTFLTRVWHERDLNITKRWFDSVHKPCPVLDSIDTTCFNNQVAGEAENFSSQFGKLGRDLSGQIF</sequence>
<dbReference type="AlphaFoldDB" id="A0A084R0V7"/>
<evidence type="ECO:0000256" key="1">
    <source>
        <dbReference type="ARBA" id="ARBA00023242"/>
    </source>
</evidence>
<dbReference type="SUPFAM" id="SSF57701">
    <property type="entry name" value="Zn2/Cys6 DNA-binding domain"/>
    <property type="match status" value="1"/>
</dbReference>
<dbReference type="STRING" id="1283841.A0A084R0V7"/>
<keyword evidence="4" id="KW-1185">Reference proteome</keyword>
<accession>A0A084R0V7</accession>
<dbReference type="InterPro" id="IPR036864">
    <property type="entry name" value="Zn2-C6_fun-type_DNA-bd_sf"/>
</dbReference>
<evidence type="ECO:0000313" key="4">
    <source>
        <dbReference type="Proteomes" id="UP000028524"/>
    </source>
</evidence>
<dbReference type="GO" id="GO:0008270">
    <property type="term" value="F:zinc ion binding"/>
    <property type="evidence" value="ECO:0007669"/>
    <property type="project" value="InterPro"/>
</dbReference>
<dbReference type="HOGENOM" id="CLU_036113_0_0_1"/>
<reference evidence="3 4" key="1">
    <citation type="journal article" date="2014" name="BMC Genomics">
        <title>Comparative genome sequencing reveals chemotype-specific gene clusters in the toxigenic black mold Stachybotrys.</title>
        <authorList>
            <person name="Semeiks J."/>
            <person name="Borek D."/>
            <person name="Otwinowski Z."/>
            <person name="Grishin N.V."/>
        </authorList>
    </citation>
    <scope>NUCLEOTIDE SEQUENCE [LARGE SCALE GENOMIC DNA]</scope>
    <source>
        <strain evidence="3 4">IBT 40285</strain>
    </source>
</reference>
<evidence type="ECO:0000256" key="2">
    <source>
        <dbReference type="SAM" id="MobiDB-lite"/>
    </source>
</evidence>
<dbReference type="Proteomes" id="UP000028524">
    <property type="component" value="Unassembled WGS sequence"/>
</dbReference>
<dbReference type="EMBL" id="KL659358">
    <property type="protein sequence ID" value="KFA69842.1"/>
    <property type="molecule type" value="Genomic_DNA"/>
</dbReference>
<proteinExistence type="predicted"/>
<dbReference type="InterPro" id="IPR021858">
    <property type="entry name" value="Fun_TF"/>
</dbReference>
<dbReference type="Pfam" id="PF11951">
    <property type="entry name" value="Fungal_trans_2"/>
    <property type="match status" value="1"/>
</dbReference>
<keyword evidence="1" id="KW-0539">Nucleus</keyword>
<dbReference type="InParanoid" id="A0A084R0V7"/>
<gene>
    <name evidence="3" type="ORF">S40285_09992</name>
</gene>
<evidence type="ECO:0000313" key="3">
    <source>
        <dbReference type="EMBL" id="KFA69842.1"/>
    </source>
</evidence>
<dbReference type="OMA" id="CEAGHLM"/>
<evidence type="ECO:0008006" key="5">
    <source>
        <dbReference type="Google" id="ProtNLM"/>
    </source>
</evidence>
<protein>
    <recommendedName>
        <fullName evidence="5">Zn(2)-C6 fungal-type domain-containing protein</fullName>
    </recommendedName>
</protein>
<dbReference type="GO" id="GO:0000981">
    <property type="term" value="F:DNA-binding transcription factor activity, RNA polymerase II-specific"/>
    <property type="evidence" value="ECO:0007669"/>
    <property type="project" value="InterPro"/>
</dbReference>
<organism evidence="3 4">
    <name type="scientific">Stachybotrys chlorohalonatus (strain IBT 40285)</name>
    <dbReference type="NCBI Taxonomy" id="1283841"/>
    <lineage>
        <taxon>Eukaryota</taxon>
        <taxon>Fungi</taxon>
        <taxon>Dikarya</taxon>
        <taxon>Ascomycota</taxon>
        <taxon>Pezizomycotina</taxon>
        <taxon>Sordariomycetes</taxon>
        <taxon>Hypocreomycetidae</taxon>
        <taxon>Hypocreales</taxon>
        <taxon>Stachybotryaceae</taxon>
        <taxon>Stachybotrys</taxon>
    </lineage>
</organism>